<reference evidence="4" key="1">
    <citation type="journal article" date="2019" name="Int. J. Syst. Evol. Microbiol.">
        <title>The Global Catalogue of Microorganisms (GCM) 10K type strain sequencing project: providing services to taxonomists for standard genome sequencing and annotation.</title>
        <authorList>
            <consortium name="The Broad Institute Genomics Platform"/>
            <consortium name="The Broad Institute Genome Sequencing Center for Infectious Disease"/>
            <person name="Wu L."/>
            <person name="Ma J."/>
        </authorList>
    </citation>
    <scope>NUCLEOTIDE SEQUENCE [LARGE SCALE GENOMIC DNA]</scope>
    <source>
        <strain evidence="4">JCM 16923</strain>
    </source>
</reference>
<sequence>MSEAPRRQAHTPLEAAQLVLRKHGREAEAERIVAVAGQPPPDRTVVVVGEVKRGKSSLVNSLIGRVGAAKVDVGLATAAQVRYVPPDAGHPDGSACLLLPDASRRPIPAGEVFRWVTVDGDLATTPVDGMVPVGAEVRVAGRSLPDVTIVDTPGVHGLDHRHAEAVVGATTGACALLMVCDALAPISAAELEFLSGVGAEIGTVIMAVTKVDKSPTGWRIVVEENRRLLREHAPQFAGIPVIGVSNVFAAAAIARDGEPQAQVRWQASGIPDLARAFQEALGDPARIVERNAAQCAAVALTVLRAELRLRRQALVDGPRTRQEMSAEASRLERLQNEQGEWSIRLEQDLQRLKLRAQSRGRDALGDFREQWDKRIGAATTVSVTRGGQVMAAELTVELQALVNTLTRQVRDELAAFAEKWLTGAILQTAAMSEALGSLDSVDLRPPPEYERWKGYLAPRTMMFAAMRPMMAPILVGLQLKSVGQEKLRTAMNAALRSAQDEMGAAIRAVYNEVGPELKLAYRAELTASIAEAKELLKEADADRKADDAARRKDVNTLDTELVLIDRILQAFAAHRTTGAPAGGDRERPEKEATDREAGSNAP</sequence>
<evidence type="ECO:0000313" key="3">
    <source>
        <dbReference type="EMBL" id="GAA3953330.1"/>
    </source>
</evidence>
<gene>
    <name evidence="3" type="ORF">GCM10022231_09450</name>
</gene>
<dbReference type="EMBL" id="BAAAZW010000002">
    <property type="protein sequence ID" value="GAA3953330.1"/>
    <property type="molecule type" value="Genomic_DNA"/>
</dbReference>
<dbReference type="Gene3D" id="3.40.50.300">
    <property type="entry name" value="P-loop containing nucleotide triphosphate hydrolases"/>
    <property type="match status" value="1"/>
</dbReference>
<dbReference type="SUPFAM" id="SSF52540">
    <property type="entry name" value="P-loop containing nucleoside triphosphate hydrolases"/>
    <property type="match status" value="1"/>
</dbReference>
<feature type="domain" description="Dynamin N-terminal" evidence="2">
    <location>
        <begin position="45"/>
        <end position="208"/>
    </location>
</feature>
<organism evidence="3 4">
    <name type="scientific">Gordonia caeni</name>
    <dbReference type="NCBI Taxonomy" id="1007097"/>
    <lineage>
        <taxon>Bacteria</taxon>
        <taxon>Bacillati</taxon>
        <taxon>Actinomycetota</taxon>
        <taxon>Actinomycetes</taxon>
        <taxon>Mycobacteriales</taxon>
        <taxon>Gordoniaceae</taxon>
        <taxon>Gordonia</taxon>
    </lineage>
</organism>
<comment type="caution">
    <text evidence="3">The sequence shown here is derived from an EMBL/GenBank/DDBJ whole genome shotgun (WGS) entry which is preliminary data.</text>
</comment>
<name>A0ABP7NVD4_9ACTN</name>
<evidence type="ECO:0000313" key="4">
    <source>
        <dbReference type="Proteomes" id="UP001418444"/>
    </source>
</evidence>
<dbReference type="InterPro" id="IPR027417">
    <property type="entry name" value="P-loop_NTPase"/>
</dbReference>
<feature type="compositionally biased region" description="Basic and acidic residues" evidence="1">
    <location>
        <begin position="583"/>
        <end position="602"/>
    </location>
</feature>
<proteinExistence type="predicted"/>
<evidence type="ECO:0000256" key="1">
    <source>
        <dbReference type="SAM" id="MobiDB-lite"/>
    </source>
</evidence>
<dbReference type="RefSeq" id="WP_344781121.1">
    <property type="nucleotide sequence ID" value="NZ_BAAAZW010000002.1"/>
</dbReference>
<accession>A0ABP7NVD4</accession>
<protein>
    <submittedName>
        <fullName evidence="3">Dynamin family protein</fullName>
    </submittedName>
</protein>
<evidence type="ECO:0000259" key="2">
    <source>
        <dbReference type="Pfam" id="PF00350"/>
    </source>
</evidence>
<feature type="region of interest" description="Disordered" evidence="1">
    <location>
        <begin position="575"/>
        <end position="602"/>
    </location>
</feature>
<keyword evidence="4" id="KW-1185">Reference proteome</keyword>
<dbReference type="Proteomes" id="UP001418444">
    <property type="component" value="Unassembled WGS sequence"/>
</dbReference>
<dbReference type="InterPro" id="IPR045063">
    <property type="entry name" value="Dynamin_N"/>
</dbReference>
<dbReference type="Pfam" id="PF00350">
    <property type="entry name" value="Dynamin_N"/>
    <property type="match status" value="1"/>
</dbReference>